<reference evidence="2" key="1">
    <citation type="journal article" date="2019" name="Int. J. Syst. Evol. Microbiol.">
        <title>The Global Catalogue of Microorganisms (GCM) 10K type strain sequencing project: providing services to taxonomists for standard genome sequencing and annotation.</title>
        <authorList>
            <consortium name="The Broad Institute Genomics Platform"/>
            <consortium name="The Broad Institute Genome Sequencing Center for Infectious Disease"/>
            <person name="Wu L."/>
            <person name="Ma J."/>
        </authorList>
    </citation>
    <scope>NUCLEOTIDE SEQUENCE [LARGE SCALE GENOMIC DNA]</scope>
    <source>
        <strain evidence="2">KCTC 42398</strain>
    </source>
</reference>
<keyword evidence="2" id="KW-1185">Reference proteome</keyword>
<comment type="caution">
    <text evidence="1">The sequence shown here is derived from an EMBL/GenBank/DDBJ whole genome shotgun (WGS) entry which is preliminary data.</text>
</comment>
<gene>
    <name evidence="1" type="ORF">ACFSR8_06455</name>
</gene>
<evidence type="ECO:0000313" key="2">
    <source>
        <dbReference type="Proteomes" id="UP001597476"/>
    </source>
</evidence>
<name>A0ABW5TB35_9FLAO</name>
<dbReference type="Proteomes" id="UP001597476">
    <property type="component" value="Unassembled WGS sequence"/>
</dbReference>
<evidence type="ECO:0000313" key="1">
    <source>
        <dbReference type="EMBL" id="MFD2725850.1"/>
    </source>
</evidence>
<dbReference type="RefSeq" id="WP_380290231.1">
    <property type="nucleotide sequence ID" value="NZ_JBHULY010000013.1"/>
</dbReference>
<dbReference type="EMBL" id="JBHULY010000013">
    <property type="protein sequence ID" value="MFD2725850.1"/>
    <property type="molecule type" value="Genomic_DNA"/>
</dbReference>
<organism evidence="1 2">
    <name type="scientific">Hyunsoonleella rubra</name>
    <dbReference type="NCBI Taxonomy" id="1737062"/>
    <lineage>
        <taxon>Bacteria</taxon>
        <taxon>Pseudomonadati</taxon>
        <taxon>Bacteroidota</taxon>
        <taxon>Flavobacteriia</taxon>
        <taxon>Flavobacteriales</taxon>
        <taxon>Flavobacteriaceae</taxon>
    </lineage>
</organism>
<accession>A0ABW5TB35</accession>
<sequence length="189" mass="19333">MPQASLDPLSISAVVMDAFPEASSCTVMSWQIATGGTLSSTVTVAVQVDVLLLLSVTVRVTVFVPTSAQVNAVVSRASDCMPQASLEPLSTLAGSTVTLPEASSCTVMSWQIAVGATLSSTVTVAVHVDVLLLLSVTVRVTVLVPTSAQVNAVVSRASDCMPQASLDPLSMSAVVMDAFPEASSCTVMS</sequence>
<protein>
    <submittedName>
        <fullName evidence="1">Uncharacterized protein</fullName>
    </submittedName>
</protein>
<proteinExistence type="predicted"/>